<reference evidence="13" key="2">
    <citation type="submission" date="2023-01" db="EMBL/GenBank/DDBJ databases">
        <title>Draft genome sequence of Portibacter lacus strain NBRC 108769.</title>
        <authorList>
            <person name="Sun Q."/>
            <person name="Mori K."/>
        </authorList>
    </citation>
    <scope>NUCLEOTIDE SEQUENCE</scope>
    <source>
        <strain evidence="13">NBRC 108769</strain>
    </source>
</reference>
<name>A0AA37SW69_9BACT</name>
<keyword evidence="14" id="KW-1185">Reference proteome</keyword>
<protein>
    <submittedName>
        <fullName evidence="13">Heme A synthase</fullName>
    </submittedName>
</protein>
<evidence type="ECO:0000256" key="5">
    <source>
        <dbReference type="ARBA" id="ARBA00022989"/>
    </source>
</evidence>
<dbReference type="PANTHER" id="PTHR23289">
    <property type="entry name" value="CYTOCHROME C OXIDASE ASSEMBLY PROTEIN COX15"/>
    <property type="match status" value="1"/>
</dbReference>
<keyword evidence="8" id="KW-0350">Heme biosynthesis</keyword>
<dbReference type="InterPro" id="IPR023754">
    <property type="entry name" value="HemeA_Synthase_type2"/>
</dbReference>
<dbReference type="Pfam" id="PF02628">
    <property type="entry name" value="COX15-CtaA"/>
    <property type="match status" value="1"/>
</dbReference>
<evidence type="ECO:0000256" key="2">
    <source>
        <dbReference type="ARBA" id="ARBA00004141"/>
    </source>
</evidence>
<accession>A0AA37SW69</accession>
<comment type="pathway">
    <text evidence="10">Porphyrin-containing compound metabolism; heme A biosynthesis; heme A from heme O: step 1/1.</text>
</comment>
<comment type="caution">
    <text evidence="13">The sequence shown here is derived from an EMBL/GenBank/DDBJ whole genome shotgun (WGS) entry which is preliminary data.</text>
</comment>
<keyword evidence="4" id="KW-0479">Metal-binding</keyword>
<feature type="transmembrane region" description="Helical" evidence="12">
    <location>
        <begin position="292"/>
        <end position="313"/>
    </location>
</feature>
<proteinExistence type="predicted"/>
<comment type="catalytic activity">
    <reaction evidence="11">
        <text>Fe(II)-heme o + 2 A + H2O = Fe(II)-heme a + 2 AH2</text>
        <dbReference type="Rhea" id="RHEA:63388"/>
        <dbReference type="ChEBI" id="CHEBI:13193"/>
        <dbReference type="ChEBI" id="CHEBI:15377"/>
        <dbReference type="ChEBI" id="CHEBI:17499"/>
        <dbReference type="ChEBI" id="CHEBI:60530"/>
        <dbReference type="ChEBI" id="CHEBI:61715"/>
        <dbReference type="EC" id="1.17.99.9"/>
    </reaction>
    <physiologicalReaction direction="left-to-right" evidence="11">
        <dbReference type="Rhea" id="RHEA:63389"/>
    </physiologicalReaction>
</comment>
<evidence type="ECO:0000256" key="3">
    <source>
        <dbReference type="ARBA" id="ARBA00022692"/>
    </source>
</evidence>
<reference evidence="13" key="1">
    <citation type="journal article" date="2014" name="Int. J. Syst. Evol. Microbiol.">
        <title>Complete genome sequence of Corynebacterium casei LMG S-19264T (=DSM 44701T), isolated from a smear-ripened cheese.</title>
        <authorList>
            <consortium name="US DOE Joint Genome Institute (JGI-PGF)"/>
            <person name="Walter F."/>
            <person name="Albersmeier A."/>
            <person name="Kalinowski J."/>
            <person name="Ruckert C."/>
        </authorList>
    </citation>
    <scope>NUCLEOTIDE SEQUENCE</scope>
    <source>
        <strain evidence="13">NBRC 108769</strain>
    </source>
</reference>
<evidence type="ECO:0000256" key="6">
    <source>
        <dbReference type="ARBA" id="ARBA00023002"/>
    </source>
</evidence>
<feature type="transmembrane region" description="Helical" evidence="12">
    <location>
        <begin position="122"/>
        <end position="145"/>
    </location>
</feature>
<sequence length="347" mass="39707">MQVSKWVKVWLYIGLIMLLGQIVIGGITRLTESGLSITKWEVVSGTLPPMNELAWEQEFDLYKQTPQYEKINEGMSLKEFKFIYFWEYFHRLWARTMGFVFLIPFLFFVSRKMLPKPLIRRLGLVVFLAALAASFGWIMVASGLIERPWVNAYKLTVHLAIGISVFIALYWAILHVEIPKMRIIDKKTKSTARVLITLLIIQILLGGLMSGMKAGLFYPTWPDMNGEIIPQVLFNTSHWNVESIINYDTNPFMSALVQVLHRTMAYVSYAYGLFFGIKLLRRNLGAYSSVPTTIFLLLLHTQVALGIITLLMSKGSIPVLYGVLHQGFGILLLASSVYFLFMFRKRA</sequence>
<feature type="transmembrane region" description="Helical" evidence="12">
    <location>
        <begin position="263"/>
        <end position="280"/>
    </location>
</feature>
<dbReference type="Proteomes" id="UP001156666">
    <property type="component" value="Unassembled WGS sequence"/>
</dbReference>
<dbReference type="GO" id="GO:0016020">
    <property type="term" value="C:membrane"/>
    <property type="evidence" value="ECO:0007669"/>
    <property type="project" value="UniProtKB-SubCell"/>
</dbReference>
<feature type="transmembrane region" description="Helical" evidence="12">
    <location>
        <begin position="319"/>
        <end position="341"/>
    </location>
</feature>
<evidence type="ECO:0000256" key="1">
    <source>
        <dbReference type="ARBA" id="ARBA00001970"/>
    </source>
</evidence>
<keyword evidence="7" id="KW-0408">Iron</keyword>
<dbReference type="EMBL" id="BSOH01000023">
    <property type="protein sequence ID" value="GLR18905.1"/>
    <property type="molecule type" value="Genomic_DNA"/>
</dbReference>
<evidence type="ECO:0000256" key="9">
    <source>
        <dbReference type="ARBA" id="ARBA00023136"/>
    </source>
</evidence>
<feature type="transmembrane region" description="Helical" evidence="12">
    <location>
        <begin position="157"/>
        <end position="174"/>
    </location>
</feature>
<keyword evidence="5 12" id="KW-1133">Transmembrane helix</keyword>
<keyword evidence="3 12" id="KW-0812">Transmembrane</keyword>
<feature type="transmembrane region" description="Helical" evidence="12">
    <location>
        <begin position="9"/>
        <end position="30"/>
    </location>
</feature>
<gene>
    <name evidence="13" type="primary">ctaA</name>
    <name evidence="13" type="ORF">GCM10007940_35210</name>
</gene>
<evidence type="ECO:0000256" key="10">
    <source>
        <dbReference type="ARBA" id="ARBA00044501"/>
    </source>
</evidence>
<organism evidence="13 14">
    <name type="scientific">Portibacter lacus</name>
    <dbReference type="NCBI Taxonomy" id="1099794"/>
    <lineage>
        <taxon>Bacteria</taxon>
        <taxon>Pseudomonadati</taxon>
        <taxon>Bacteroidota</taxon>
        <taxon>Saprospiria</taxon>
        <taxon>Saprospirales</taxon>
        <taxon>Haliscomenobacteraceae</taxon>
        <taxon>Portibacter</taxon>
    </lineage>
</organism>
<evidence type="ECO:0000256" key="12">
    <source>
        <dbReference type="SAM" id="Phobius"/>
    </source>
</evidence>
<keyword evidence="6" id="KW-0560">Oxidoreductase</keyword>
<evidence type="ECO:0000256" key="7">
    <source>
        <dbReference type="ARBA" id="ARBA00023004"/>
    </source>
</evidence>
<dbReference type="GO" id="GO:0006784">
    <property type="term" value="P:heme A biosynthetic process"/>
    <property type="evidence" value="ECO:0007669"/>
    <property type="project" value="InterPro"/>
</dbReference>
<dbReference type="InterPro" id="IPR003780">
    <property type="entry name" value="COX15/CtaA_fam"/>
</dbReference>
<evidence type="ECO:0000256" key="8">
    <source>
        <dbReference type="ARBA" id="ARBA00023133"/>
    </source>
</evidence>
<dbReference type="GO" id="GO:0120547">
    <property type="term" value="F:heme A synthase activity"/>
    <property type="evidence" value="ECO:0007669"/>
    <property type="project" value="UniProtKB-EC"/>
</dbReference>
<dbReference type="GO" id="GO:0046872">
    <property type="term" value="F:metal ion binding"/>
    <property type="evidence" value="ECO:0007669"/>
    <property type="project" value="UniProtKB-KW"/>
</dbReference>
<evidence type="ECO:0000256" key="4">
    <source>
        <dbReference type="ARBA" id="ARBA00022723"/>
    </source>
</evidence>
<dbReference type="GO" id="GO:0016653">
    <property type="term" value="F:oxidoreductase activity, acting on NAD(P)H, heme protein as acceptor"/>
    <property type="evidence" value="ECO:0007669"/>
    <property type="project" value="TreeGrafter"/>
</dbReference>
<feature type="transmembrane region" description="Helical" evidence="12">
    <location>
        <begin position="194"/>
        <end position="218"/>
    </location>
</feature>
<comment type="subcellular location">
    <subcellularLocation>
        <location evidence="2">Membrane</location>
        <topology evidence="2">Multi-pass membrane protein</topology>
    </subcellularLocation>
</comment>
<dbReference type="PANTHER" id="PTHR23289:SF2">
    <property type="entry name" value="CYTOCHROME C OXIDASE ASSEMBLY PROTEIN COX15 HOMOLOG"/>
    <property type="match status" value="1"/>
</dbReference>
<evidence type="ECO:0000313" key="13">
    <source>
        <dbReference type="EMBL" id="GLR18905.1"/>
    </source>
</evidence>
<evidence type="ECO:0000256" key="11">
    <source>
        <dbReference type="ARBA" id="ARBA00048044"/>
    </source>
</evidence>
<evidence type="ECO:0000313" key="14">
    <source>
        <dbReference type="Proteomes" id="UP001156666"/>
    </source>
</evidence>
<comment type="cofactor">
    <cofactor evidence="1">
        <name>heme b</name>
        <dbReference type="ChEBI" id="CHEBI:60344"/>
    </cofactor>
</comment>
<feature type="transmembrane region" description="Helical" evidence="12">
    <location>
        <begin position="92"/>
        <end position="110"/>
    </location>
</feature>
<dbReference type="RefSeq" id="WP_235292850.1">
    <property type="nucleotide sequence ID" value="NZ_BSOH01000023.1"/>
</dbReference>
<keyword evidence="9 12" id="KW-0472">Membrane</keyword>
<dbReference type="AlphaFoldDB" id="A0AA37SW69"/>